<dbReference type="EMBL" id="BEXD01002068">
    <property type="protein sequence ID" value="GBB96868.1"/>
    <property type="molecule type" value="Genomic_DNA"/>
</dbReference>
<gene>
    <name evidence="1" type="ORF">RclHR1_02860001</name>
</gene>
<dbReference type="AlphaFoldDB" id="A0A2Z6RYA6"/>
<comment type="caution">
    <text evidence="1">The sequence shown here is derived from an EMBL/GenBank/DDBJ whole genome shotgun (WGS) entry which is preliminary data.</text>
</comment>
<evidence type="ECO:0000313" key="2">
    <source>
        <dbReference type="Proteomes" id="UP000247702"/>
    </source>
</evidence>
<sequence length="211" mass="25102">MNIKERTYNVLWLQMFLEEEQEEEEGTSSEEEDNNILQAALIRRLNARYLRPRLYNVVKSKDWWQNVLPFYDSVRFKRILRMLPHHFQQLTNFIRSHPVFSSQGSKPQACVELQLAVFSLPTWIHWKFKKNFVKWPTSEERQEFMKDFESLGGLKNVIGAVDGTYIPMRNAPSKDPEVYFTRKKRYAIHCQGIVNDKGIFTILIWLARLST</sequence>
<dbReference type="Proteomes" id="UP000247702">
    <property type="component" value="Unassembled WGS sequence"/>
</dbReference>
<protein>
    <recommendedName>
        <fullName evidence="3">DDE Tnp4 domain-containing protein</fullName>
    </recommendedName>
</protein>
<dbReference type="STRING" id="94130.A0A2Z6RYA6"/>
<evidence type="ECO:0008006" key="3">
    <source>
        <dbReference type="Google" id="ProtNLM"/>
    </source>
</evidence>
<organism evidence="1 2">
    <name type="scientific">Rhizophagus clarus</name>
    <dbReference type="NCBI Taxonomy" id="94130"/>
    <lineage>
        <taxon>Eukaryota</taxon>
        <taxon>Fungi</taxon>
        <taxon>Fungi incertae sedis</taxon>
        <taxon>Mucoromycota</taxon>
        <taxon>Glomeromycotina</taxon>
        <taxon>Glomeromycetes</taxon>
        <taxon>Glomerales</taxon>
        <taxon>Glomeraceae</taxon>
        <taxon>Rhizophagus</taxon>
    </lineage>
</organism>
<proteinExistence type="predicted"/>
<evidence type="ECO:0000313" key="1">
    <source>
        <dbReference type="EMBL" id="GBB96868.1"/>
    </source>
</evidence>
<reference evidence="1 2" key="1">
    <citation type="submission" date="2017-11" db="EMBL/GenBank/DDBJ databases">
        <title>The genome of Rhizophagus clarus HR1 reveals common genetic basis of auxotrophy among arbuscular mycorrhizal fungi.</title>
        <authorList>
            <person name="Kobayashi Y."/>
        </authorList>
    </citation>
    <scope>NUCLEOTIDE SEQUENCE [LARGE SCALE GENOMIC DNA]</scope>
    <source>
        <strain evidence="1 2">HR1</strain>
    </source>
</reference>
<accession>A0A2Z6RYA6</accession>
<name>A0A2Z6RYA6_9GLOM</name>
<keyword evidence="2" id="KW-1185">Reference proteome</keyword>